<name>A0ABT1BNK6_9BURK</name>
<dbReference type="Proteomes" id="UP001204851">
    <property type="component" value="Unassembled WGS sequence"/>
</dbReference>
<evidence type="ECO:0000313" key="3">
    <source>
        <dbReference type="Proteomes" id="UP001204851"/>
    </source>
</evidence>
<sequence>MPERFAALPRPRTLVHPGPFRASRIDAMHAPHGRHFRLSVGSGPSLYEALVEGLAAHQVTSASMTLIGGRFDLLTFCFAGEDRSGQALVRYSAPMVTESAQFVFGNATLGKTAAGRPIVHCHAVFRGGDGRMLGGHLLTERCRVGTAPMTVLATSLEGFELRVDVDAETRTPLLHPLSATVSEVAHV</sequence>
<dbReference type="PROSITE" id="PS51742">
    <property type="entry name" value="PPC"/>
    <property type="match status" value="1"/>
</dbReference>
<protein>
    <submittedName>
        <fullName evidence="2">DUF296 domain-containing protein</fullName>
    </submittedName>
</protein>
<comment type="caution">
    <text evidence="2">The sequence shown here is derived from an EMBL/GenBank/DDBJ whole genome shotgun (WGS) entry which is preliminary data.</text>
</comment>
<dbReference type="Pfam" id="PF03479">
    <property type="entry name" value="PCC"/>
    <property type="match status" value="1"/>
</dbReference>
<proteinExistence type="predicted"/>
<dbReference type="SUPFAM" id="SSF117856">
    <property type="entry name" value="AF0104/ALDC/Ptd012-like"/>
    <property type="match status" value="1"/>
</dbReference>
<dbReference type="Gene3D" id="3.30.1330.80">
    <property type="entry name" value="Hypothetical protein, similar to alpha- acetolactate decarboxylase, domain 2"/>
    <property type="match status" value="1"/>
</dbReference>
<feature type="domain" description="PPC" evidence="1">
    <location>
        <begin position="30"/>
        <end position="177"/>
    </location>
</feature>
<organism evidence="2 3">
    <name type="scientific">Ideonella oryzae</name>
    <dbReference type="NCBI Taxonomy" id="2937441"/>
    <lineage>
        <taxon>Bacteria</taxon>
        <taxon>Pseudomonadati</taxon>
        <taxon>Pseudomonadota</taxon>
        <taxon>Betaproteobacteria</taxon>
        <taxon>Burkholderiales</taxon>
        <taxon>Sphaerotilaceae</taxon>
        <taxon>Ideonella</taxon>
    </lineage>
</organism>
<gene>
    <name evidence="2" type="ORF">M0L44_09820</name>
</gene>
<accession>A0ABT1BNK6</accession>
<reference evidence="2 3" key="1">
    <citation type="submission" date="2022-06" db="EMBL/GenBank/DDBJ databases">
        <title>Ideonella sp. NS12-5 Genome sequencing and assembly.</title>
        <authorList>
            <person name="Jung Y."/>
        </authorList>
    </citation>
    <scope>NUCLEOTIDE SEQUENCE [LARGE SCALE GENOMIC DNA]</scope>
    <source>
        <strain evidence="2 3">NS12-5</strain>
    </source>
</reference>
<dbReference type="RefSeq" id="WP_252769545.1">
    <property type="nucleotide sequence ID" value="NZ_JAMXMC010000005.1"/>
</dbReference>
<keyword evidence="3" id="KW-1185">Reference proteome</keyword>
<evidence type="ECO:0000313" key="2">
    <source>
        <dbReference type="EMBL" id="MCO5977007.1"/>
    </source>
</evidence>
<dbReference type="EMBL" id="JAMXMC010000005">
    <property type="protein sequence ID" value="MCO5977007.1"/>
    <property type="molecule type" value="Genomic_DNA"/>
</dbReference>
<dbReference type="InterPro" id="IPR005175">
    <property type="entry name" value="PPC_dom"/>
</dbReference>
<evidence type="ECO:0000259" key="1">
    <source>
        <dbReference type="PROSITE" id="PS51742"/>
    </source>
</evidence>